<gene>
    <name evidence="3" type="ORF">DFR58_1553</name>
</gene>
<comment type="caution">
    <text evidence="3">The sequence shown here is derived from an EMBL/GenBank/DDBJ whole genome shotgun (WGS) entry which is preliminary data.</text>
</comment>
<dbReference type="InterPro" id="IPR022742">
    <property type="entry name" value="Hydrolase_4"/>
</dbReference>
<feature type="transmembrane region" description="Helical" evidence="1">
    <location>
        <begin position="585"/>
        <end position="609"/>
    </location>
</feature>
<dbReference type="OrthoDB" id="9776685at2"/>
<reference evidence="3 4" key="1">
    <citation type="submission" date="2018-07" db="EMBL/GenBank/DDBJ databases">
        <title>Genomic Encyclopedia of Type Strains, Phase IV (KMG-IV): sequencing the most valuable type-strain genomes for metagenomic binning, comparative biology and taxonomic classification.</title>
        <authorList>
            <person name="Goeker M."/>
        </authorList>
    </citation>
    <scope>NUCLEOTIDE SEQUENCE [LARGE SCALE GENOMIC DNA]</scope>
    <source>
        <strain evidence="3 4">DSM 27016</strain>
    </source>
</reference>
<proteinExistence type="predicted"/>
<protein>
    <submittedName>
        <fullName evidence="3">Serine aminopeptidase S33 family</fullName>
    </submittedName>
</protein>
<feature type="transmembrane region" description="Helical" evidence="1">
    <location>
        <begin position="621"/>
        <end position="646"/>
    </location>
</feature>
<keyword evidence="3" id="KW-0645">Protease</keyword>
<feature type="transmembrane region" description="Helical" evidence="1">
    <location>
        <begin position="21"/>
        <end position="41"/>
    </location>
</feature>
<evidence type="ECO:0000313" key="3">
    <source>
        <dbReference type="EMBL" id="RCX07350.1"/>
    </source>
</evidence>
<keyword evidence="3" id="KW-0378">Hydrolase</keyword>
<evidence type="ECO:0000256" key="1">
    <source>
        <dbReference type="SAM" id="Phobius"/>
    </source>
</evidence>
<keyword evidence="1" id="KW-1133">Transmembrane helix</keyword>
<feature type="transmembrane region" description="Helical" evidence="1">
    <location>
        <begin position="497"/>
        <end position="519"/>
    </location>
</feature>
<feature type="transmembrane region" description="Helical" evidence="1">
    <location>
        <begin position="540"/>
        <end position="565"/>
    </location>
</feature>
<feature type="transmembrane region" description="Helical" evidence="1">
    <location>
        <begin position="652"/>
        <end position="671"/>
    </location>
</feature>
<evidence type="ECO:0000313" key="4">
    <source>
        <dbReference type="Proteomes" id="UP000253034"/>
    </source>
</evidence>
<feature type="domain" description="Serine aminopeptidase S33" evidence="2">
    <location>
        <begin position="82"/>
        <end position="175"/>
    </location>
</feature>
<dbReference type="Gene3D" id="3.40.50.1820">
    <property type="entry name" value="alpha/beta hydrolase"/>
    <property type="match status" value="1"/>
</dbReference>
<dbReference type="Proteomes" id="UP000253034">
    <property type="component" value="Unassembled WGS sequence"/>
</dbReference>
<keyword evidence="3" id="KW-0031">Aminopeptidase</keyword>
<accession>A0A369ADA7</accession>
<dbReference type="AlphaFoldDB" id="A0A369ADA7"/>
<keyword evidence="4" id="KW-1185">Reference proteome</keyword>
<dbReference type="InterPro" id="IPR050261">
    <property type="entry name" value="FrsA_esterase"/>
</dbReference>
<evidence type="ECO:0000259" key="2">
    <source>
        <dbReference type="Pfam" id="PF12146"/>
    </source>
</evidence>
<name>A0A369ADA7_9FIRM</name>
<dbReference type="RefSeq" id="WP_114300459.1">
    <property type="nucleotide sequence ID" value="NZ_QPJT01000055.1"/>
</dbReference>
<keyword evidence="1" id="KW-0472">Membrane</keyword>
<feature type="transmembrane region" description="Helical" evidence="1">
    <location>
        <begin position="457"/>
        <end position="477"/>
    </location>
</feature>
<dbReference type="GO" id="GO:0004177">
    <property type="term" value="F:aminopeptidase activity"/>
    <property type="evidence" value="ECO:0007669"/>
    <property type="project" value="UniProtKB-KW"/>
</dbReference>
<sequence>MGEIAVDKRSRFGGLFKTSKGKWKLLGLIVLIIVVSSFIAMCLSTDFGKVNVKDIRFDAEGAILDATLYTPLGVNANDKLPAVVIAHGSGVSHGVMAGTAEELARRGFVVLNVSAYGSGSSENSDTVESGKRGGFDTPQGVYDAVLYLRTLKYVDQTRIGITGHSMGGRRITAAAVLDGSYLSLNDMMINTLHDTFGQQFTKDEINIDADMLAKQRLSEDQLPWYNQLKKESEDYLSVRIKGVLNLGDATTDFFAPRKVTVGGHEVIRTPQVNGGFLIGIYNEGTAGPAIKNESSDKLREIYQTGDTNIVRDIWYQIHPYTSDATPSSEKIGNVWETSVLSSQALADAINNRSARIFFAPADHHSQDFLSPEATSDVVKFFEQTMSYNNGELTDKNTVPLDSKNSIFLLREILNGIAMIALILALIALASILLDTAFFKACKLNVAEPVCEKRSKPFWIISAIIFAFSCWAIAWVGSNGLKFRFTSTFFSLDFTVNIIIAYLIFVAAASLIVLAAYKLISGKKAEIKYLETFNIRMKFGTFAKTLLLSYILFLAAYISMSILKFMFNEDYRFWMAVMTKMNPQNFMLMLRYGLVIFPTFLLSGIIINFGRMKDMSEGKNTALNVILACLPVYLVAIVSYGVMYLGANNYTPLYAFVTTWTLLITIPLTAYISRKMYKFTGSIWLGTFLNTFLVTWMFCSSLSSSELYLIGNFFTKWLGIG</sequence>
<dbReference type="InterPro" id="IPR029058">
    <property type="entry name" value="AB_hydrolase_fold"/>
</dbReference>
<dbReference type="SUPFAM" id="SSF53474">
    <property type="entry name" value="alpha/beta-Hydrolases"/>
    <property type="match status" value="1"/>
</dbReference>
<feature type="transmembrane region" description="Helical" evidence="1">
    <location>
        <begin position="412"/>
        <end position="437"/>
    </location>
</feature>
<dbReference type="EMBL" id="QPJT01000055">
    <property type="protein sequence ID" value="RCX07350.1"/>
    <property type="molecule type" value="Genomic_DNA"/>
</dbReference>
<feature type="transmembrane region" description="Helical" evidence="1">
    <location>
        <begin position="678"/>
        <end position="697"/>
    </location>
</feature>
<keyword evidence="1" id="KW-0812">Transmembrane</keyword>
<dbReference type="Pfam" id="PF12146">
    <property type="entry name" value="Hydrolase_4"/>
    <property type="match status" value="1"/>
</dbReference>
<dbReference type="PANTHER" id="PTHR22946">
    <property type="entry name" value="DIENELACTONE HYDROLASE DOMAIN-CONTAINING PROTEIN-RELATED"/>
    <property type="match status" value="1"/>
</dbReference>
<organism evidence="3 4">
    <name type="scientific">Anaerobacterium chartisolvens</name>
    <dbReference type="NCBI Taxonomy" id="1297424"/>
    <lineage>
        <taxon>Bacteria</taxon>
        <taxon>Bacillati</taxon>
        <taxon>Bacillota</taxon>
        <taxon>Clostridia</taxon>
        <taxon>Eubacteriales</taxon>
        <taxon>Oscillospiraceae</taxon>
        <taxon>Anaerobacterium</taxon>
    </lineage>
</organism>